<dbReference type="EMBL" id="NGFN01000008">
    <property type="protein sequence ID" value="OUD04704.1"/>
    <property type="molecule type" value="Genomic_DNA"/>
</dbReference>
<dbReference type="Proteomes" id="UP000195105">
    <property type="component" value="Unassembled WGS sequence"/>
</dbReference>
<sequence>MSAADAQEIEAEGHYVAAELCGEEVQVIPPSAWRASWQRALNQGQIDFFAEKILHPDDYDFFLEVDPTLEEWLTFVEDASSRSGEPLGKSAARSRSGRPTRRR</sequence>
<name>A0A243SAE9_9ACTN</name>
<feature type="region of interest" description="Disordered" evidence="1">
    <location>
        <begin position="79"/>
        <end position="103"/>
    </location>
</feature>
<evidence type="ECO:0000313" key="3">
    <source>
        <dbReference type="Proteomes" id="UP000195105"/>
    </source>
</evidence>
<accession>A0A243SAE9</accession>
<evidence type="ECO:0000256" key="1">
    <source>
        <dbReference type="SAM" id="MobiDB-lite"/>
    </source>
</evidence>
<protein>
    <submittedName>
        <fullName evidence="2">Uncharacterized protein</fullName>
    </submittedName>
</protein>
<proteinExistence type="predicted"/>
<keyword evidence="3" id="KW-1185">Reference proteome</keyword>
<comment type="caution">
    <text evidence="2">The sequence shown here is derived from an EMBL/GenBank/DDBJ whole genome shotgun (WGS) entry which is preliminary data.</text>
</comment>
<reference evidence="2 3" key="1">
    <citation type="submission" date="2017-05" db="EMBL/GenBank/DDBJ databases">
        <title>Biotechnological potential of actinobacteria isolated from South African environments.</title>
        <authorList>
            <person name="Le Roes-Hill M."/>
            <person name="Prins A."/>
            <person name="Durrell K.A."/>
        </authorList>
    </citation>
    <scope>NUCLEOTIDE SEQUENCE [LARGE SCALE GENOMIC DNA]</scope>
    <source>
        <strain evidence="2 3">HMC13</strain>
    </source>
</reference>
<gene>
    <name evidence="2" type="ORF">CA983_02825</name>
</gene>
<dbReference type="AlphaFoldDB" id="A0A243SAE9"/>
<evidence type="ECO:0000313" key="2">
    <source>
        <dbReference type="EMBL" id="OUD04704.1"/>
    </source>
</evidence>
<organism evidence="2 3">
    <name type="scientific">Streptomyces swartbergensis</name>
    <dbReference type="NCBI Taxonomy" id="487165"/>
    <lineage>
        <taxon>Bacteria</taxon>
        <taxon>Bacillati</taxon>
        <taxon>Actinomycetota</taxon>
        <taxon>Actinomycetes</taxon>
        <taxon>Kitasatosporales</taxon>
        <taxon>Streptomycetaceae</taxon>
        <taxon>Streptomyces</taxon>
    </lineage>
</organism>